<dbReference type="Gene3D" id="3.40.50.1820">
    <property type="entry name" value="alpha/beta hydrolase"/>
    <property type="match status" value="1"/>
</dbReference>
<evidence type="ECO:0000256" key="3">
    <source>
        <dbReference type="ARBA" id="ARBA00022553"/>
    </source>
</evidence>
<reference evidence="5 6" key="1">
    <citation type="journal article" date="2021" name="Int. J. Syst. Evol. Microbiol.">
        <title>Amazonocrinis nigriterrae gen. nov., sp. nov., Atlanticothrix silvestris gen. nov., sp. nov. and Dendronalium phyllosphericum gen. nov., sp. nov., nostocacean cyanobacteria from Brazilian environments.</title>
        <authorList>
            <person name="Alvarenga D.O."/>
            <person name="Andreote A.P.D."/>
            <person name="Branco L.H.Z."/>
            <person name="Delbaje E."/>
            <person name="Cruz R.B."/>
            <person name="Varani A.M."/>
            <person name="Fiore M.F."/>
        </authorList>
    </citation>
    <scope>NUCLEOTIDE SEQUENCE [LARGE SCALE GENOMIC DNA]</scope>
    <source>
        <strain evidence="5 6">CENA357</strain>
    </source>
</reference>
<sequence length="860" mass="96991">MFEMQVERSPQAIAVIFENTQLTYEQLNQHANQLAHMLRALGVGPNILVGICLERSLEMIVGLLGILKAGGAYVPLDPAYPLERLAFIFSDTQTPVLLTQENLINKLPPHEAQVVCLDSNWQNNTHNNKQNPINQTTADDLIYVIYTSGSTGHPKGVMIPHAGICNQLYWKQETFGLTQADKVLLNISFSFDPSVWQIFWPLCFGGQLIIARPGGYQDTAYLVKVITEHQITIFALVPSMLRVLLQQKGIENCQSLRHIICGGEALPVELIERFFAKLNLDNVLHNCYGPTEASIDTTFWTCQRGTNYAFAPIGRPITNVQIYILNENLQSVPVGESGELYIGGIGLARGYMNRPELTTEKFIFDPFSSEVKARLYKTGDLVRYLNDGNIQFLGRIDHQVKVRGFRIELEEIETILNQHPAIHQTVVIARENFPGDQRLVAYLVPHQQIPTNDELRRFLKQKLPDYMIPSSFVILEFLPLTPNGKIDRDSLPAPNQIRQAIPATKVAAQDDLELRLTEIWEKVLGIQPIGMNDNYFDLGGYSLLAVHLFTEIEKTLGQNLPLSILYQAPTIKQLADIIRQSTILASWSSLVAIQPSGTKPPLFLIHAVFGDVLSYKDLARHLGFEQPVYGLQAQGLDGKQAPYTRIEDMASHYLKEVQTLQPNGPYLLGGHSFGGVVAFEMAQQLHKQGQKVGLLTLFHSSAPAHIKQLSFSKEILTHLQTFFQTGLAYLHDKNLDKWLLNKFIGISYKFHLFFGLPFPRIYRNRYIREVNIQALKKYVPSIYPGQMTFMQIEEQVEKMETPSSKHITQLGWANLVAGELDVHYIPGTHDSILKEPNVQILSAKLKTCLEKSLTKYDEMG</sequence>
<comment type="caution">
    <text evidence="5">The sequence shown here is derived from an EMBL/GenBank/DDBJ whole genome shotgun (WGS) entry which is preliminary data.</text>
</comment>
<dbReference type="PROSITE" id="PS50075">
    <property type="entry name" value="CARRIER"/>
    <property type="match status" value="1"/>
</dbReference>
<keyword evidence="3" id="KW-0597">Phosphoprotein</keyword>
<gene>
    <name evidence="5" type="ORF">I8751_10730</name>
</gene>
<dbReference type="NCBIfam" id="TIGR01733">
    <property type="entry name" value="AA-adenyl-dom"/>
    <property type="match status" value="1"/>
</dbReference>
<dbReference type="SMART" id="SM00823">
    <property type="entry name" value="PKS_PP"/>
    <property type="match status" value="1"/>
</dbReference>
<dbReference type="GO" id="GO:0044550">
    <property type="term" value="P:secondary metabolite biosynthetic process"/>
    <property type="evidence" value="ECO:0007669"/>
    <property type="project" value="UniProtKB-ARBA"/>
</dbReference>
<keyword evidence="2" id="KW-0596">Phosphopantetheine</keyword>
<evidence type="ECO:0000313" key="5">
    <source>
        <dbReference type="EMBL" id="MBH8552834.1"/>
    </source>
</evidence>
<accession>A0A8J7L222</accession>
<dbReference type="PANTHER" id="PTHR45527">
    <property type="entry name" value="NONRIBOSOMAL PEPTIDE SYNTHETASE"/>
    <property type="match status" value="1"/>
</dbReference>
<name>A0A8J7L222_9CYAN</name>
<dbReference type="GO" id="GO:0043041">
    <property type="term" value="P:amino acid activation for nonribosomal peptide biosynthetic process"/>
    <property type="evidence" value="ECO:0007669"/>
    <property type="project" value="TreeGrafter"/>
</dbReference>
<dbReference type="SUPFAM" id="SSF56801">
    <property type="entry name" value="Acetyl-CoA synthetase-like"/>
    <property type="match status" value="1"/>
</dbReference>
<dbReference type="InterPro" id="IPR020845">
    <property type="entry name" value="AMP-binding_CS"/>
</dbReference>
<comment type="cofactor">
    <cofactor evidence="1">
        <name>pantetheine 4'-phosphate</name>
        <dbReference type="ChEBI" id="CHEBI:47942"/>
    </cofactor>
</comment>
<dbReference type="SUPFAM" id="SSF47336">
    <property type="entry name" value="ACP-like"/>
    <property type="match status" value="1"/>
</dbReference>
<dbReference type="Gene3D" id="3.40.50.980">
    <property type="match status" value="2"/>
</dbReference>
<dbReference type="InterPro" id="IPR036736">
    <property type="entry name" value="ACP-like_sf"/>
</dbReference>
<dbReference type="Proteomes" id="UP000599391">
    <property type="component" value="Unassembled WGS sequence"/>
</dbReference>
<dbReference type="InterPro" id="IPR025110">
    <property type="entry name" value="AMP-bd_C"/>
</dbReference>
<dbReference type="FunFam" id="3.30.300.30:FF:000010">
    <property type="entry name" value="Enterobactin synthetase component F"/>
    <property type="match status" value="1"/>
</dbReference>
<dbReference type="AlphaFoldDB" id="A0A8J7L222"/>
<organism evidence="5 6">
    <name type="scientific">Atlanticothrix silvestris CENA357</name>
    <dbReference type="NCBI Taxonomy" id="1725252"/>
    <lineage>
        <taxon>Bacteria</taxon>
        <taxon>Bacillati</taxon>
        <taxon>Cyanobacteriota</taxon>
        <taxon>Cyanophyceae</taxon>
        <taxon>Nostocales</taxon>
        <taxon>Nodulariaceae</taxon>
        <taxon>Atlanticothrix</taxon>
        <taxon>Atlanticothrix silvestris</taxon>
    </lineage>
</organism>
<dbReference type="Gene3D" id="3.30.300.30">
    <property type="match status" value="1"/>
</dbReference>
<feature type="domain" description="Carrier" evidence="4">
    <location>
        <begin position="507"/>
        <end position="582"/>
    </location>
</feature>
<keyword evidence="6" id="KW-1185">Reference proteome</keyword>
<dbReference type="Pfam" id="PF00501">
    <property type="entry name" value="AMP-binding"/>
    <property type="match status" value="1"/>
</dbReference>
<evidence type="ECO:0000256" key="2">
    <source>
        <dbReference type="ARBA" id="ARBA00022450"/>
    </source>
</evidence>
<dbReference type="InterPro" id="IPR029058">
    <property type="entry name" value="AB_hydrolase_fold"/>
</dbReference>
<dbReference type="SUPFAM" id="SSF53474">
    <property type="entry name" value="alpha/beta-Hydrolases"/>
    <property type="match status" value="1"/>
</dbReference>
<dbReference type="Pfam" id="PF13193">
    <property type="entry name" value="AMP-binding_C"/>
    <property type="match status" value="1"/>
</dbReference>
<dbReference type="InterPro" id="IPR010071">
    <property type="entry name" value="AA_adenyl_dom"/>
</dbReference>
<dbReference type="PRINTS" id="PR00154">
    <property type="entry name" value="AMPBINDING"/>
</dbReference>
<evidence type="ECO:0000259" key="4">
    <source>
        <dbReference type="PROSITE" id="PS50075"/>
    </source>
</evidence>
<dbReference type="FunFam" id="3.40.50.980:FF:000001">
    <property type="entry name" value="Non-ribosomal peptide synthetase"/>
    <property type="match status" value="1"/>
</dbReference>
<protein>
    <submittedName>
        <fullName evidence="5">Amino acid adenylation domain-containing protein</fullName>
    </submittedName>
</protein>
<dbReference type="Gene3D" id="1.10.1200.10">
    <property type="entry name" value="ACP-like"/>
    <property type="match status" value="1"/>
</dbReference>
<dbReference type="CDD" id="cd05930">
    <property type="entry name" value="A_NRPS"/>
    <property type="match status" value="1"/>
</dbReference>
<dbReference type="FunFam" id="3.40.50.12780:FF:000012">
    <property type="entry name" value="Non-ribosomal peptide synthetase"/>
    <property type="match status" value="1"/>
</dbReference>
<evidence type="ECO:0000256" key="1">
    <source>
        <dbReference type="ARBA" id="ARBA00001957"/>
    </source>
</evidence>
<dbReference type="InterPro" id="IPR000873">
    <property type="entry name" value="AMP-dep_synth/lig_dom"/>
</dbReference>
<dbReference type="InterPro" id="IPR009081">
    <property type="entry name" value="PP-bd_ACP"/>
</dbReference>
<dbReference type="PROSITE" id="PS00455">
    <property type="entry name" value="AMP_BINDING"/>
    <property type="match status" value="1"/>
</dbReference>
<dbReference type="FunFam" id="2.30.38.10:FF:000001">
    <property type="entry name" value="Non-ribosomal peptide synthetase PvdI"/>
    <property type="match status" value="1"/>
</dbReference>
<dbReference type="PANTHER" id="PTHR45527:SF1">
    <property type="entry name" value="FATTY ACID SYNTHASE"/>
    <property type="match status" value="1"/>
</dbReference>
<dbReference type="Gene3D" id="2.30.38.10">
    <property type="entry name" value="Luciferase, Domain 3"/>
    <property type="match status" value="1"/>
</dbReference>
<dbReference type="InterPro" id="IPR045851">
    <property type="entry name" value="AMP-bd_C_sf"/>
</dbReference>
<dbReference type="InterPro" id="IPR001031">
    <property type="entry name" value="Thioesterase"/>
</dbReference>
<evidence type="ECO:0000313" key="6">
    <source>
        <dbReference type="Proteomes" id="UP000599391"/>
    </source>
</evidence>
<dbReference type="InterPro" id="IPR020806">
    <property type="entry name" value="PKS_PP-bd"/>
</dbReference>
<dbReference type="InterPro" id="IPR020459">
    <property type="entry name" value="AMP-binding"/>
</dbReference>
<dbReference type="GO" id="GO:0005829">
    <property type="term" value="C:cytosol"/>
    <property type="evidence" value="ECO:0007669"/>
    <property type="project" value="TreeGrafter"/>
</dbReference>
<dbReference type="GO" id="GO:0031177">
    <property type="term" value="F:phosphopantetheine binding"/>
    <property type="evidence" value="ECO:0007669"/>
    <property type="project" value="InterPro"/>
</dbReference>
<dbReference type="Pfam" id="PF00550">
    <property type="entry name" value="PP-binding"/>
    <property type="match status" value="1"/>
</dbReference>
<dbReference type="Pfam" id="PF00975">
    <property type="entry name" value="Thioesterase"/>
    <property type="match status" value="1"/>
</dbReference>
<proteinExistence type="predicted"/>
<dbReference type="EMBL" id="JAECZB010000020">
    <property type="protein sequence ID" value="MBH8552834.1"/>
    <property type="molecule type" value="Genomic_DNA"/>
</dbReference>